<keyword evidence="2" id="KW-1185">Reference proteome</keyword>
<dbReference type="InterPro" id="IPR018644">
    <property type="entry name" value="DUF2071"/>
</dbReference>
<reference evidence="1" key="1">
    <citation type="submission" date="2022-01" db="EMBL/GenBank/DDBJ databases">
        <authorList>
            <person name="Criscuolo A."/>
        </authorList>
    </citation>
    <scope>NUCLEOTIDE SEQUENCE</scope>
    <source>
        <strain evidence="1">CIP111893</strain>
    </source>
</reference>
<gene>
    <name evidence="1" type="ORF">PAECIP111893_04225</name>
</gene>
<name>A0ABM9CMY1_9BACL</name>
<dbReference type="EMBL" id="CAKMMF010000027">
    <property type="protein sequence ID" value="CAH1217000.1"/>
    <property type="molecule type" value="Genomic_DNA"/>
</dbReference>
<dbReference type="PANTHER" id="PTHR39186">
    <property type="entry name" value="DUF2071 FAMILY PROTEIN"/>
    <property type="match status" value="1"/>
</dbReference>
<dbReference type="SUPFAM" id="SSF160104">
    <property type="entry name" value="Acetoacetate decarboxylase-like"/>
    <property type="match status" value="1"/>
</dbReference>
<dbReference type="Proteomes" id="UP000838686">
    <property type="component" value="Unassembled WGS sequence"/>
</dbReference>
<dbReference type="Gene3D" id="2.40.400.10">
    <property type="entry name" value="Acetoacetate decarboxylase-like"/>
    <property type="match status" value="1"/>
</dbReference>
<evidence type="ECO:0000313" key="2">
    <source>
        <dbReference type="Proteomes" id="UP000838686"/>
    </source>
</evidence>
<dbReference type="RefSeq" id="WP_236344603.1">
    <property type="nucleotide sequence ID" value="NZ_CAKMMF010000027.1"/>
</dbReference>
<dbReference type="PANTHER" id="PTHR39186:SF1">
    <property type="entry name" value="DUF2071 DOMAIN-CONTAINING PROTEIN"/>
    <property type="match status" value="1"/>
</dbReference>
<sequence>MITNKQRPWPAPSSSWIIKQSWRDLLFLHYAVKPELLRPHIPVGLELDTYEQEAWISIVPFWMSGIRFRGTPSVPYLSQFPELNVRTYVKVGDKSGVYFFSLDAKSALGVYFGRRFYHLPYCYANMSLERQADGKIVYDSFRNEGSFIFKGSYRPISEVYRAEAGTLDYWLVERYCLYSESRNRIWMSEINHEPWELQDAAYEISDNTMLQLSGIDIAAAPHCAHYCSRIDVHVWPLKPVQA</sequence>
<organism evidence="1 2">
    <name type="scientific">Paenibacillus plantiphilus</name>
    <dbReference type="NCBI Taxonomy" id="2905650"/>
    <lineage>
        <taxon>Bacteria</taxon>
        <taxon>Bacillati</taxon>
        <taxon>Bacillota</taxon>
        <taxon>Bacilli</taxon>
        <taxon>Bacillales</taxon>
        <taxon>Paenibacillaceae</taxon>
        <taxon>Paenibacillus</taxon>
    </lineage>
</organism>
<comment type="caution">
    <text evidence="1">The sequence shown here is derived from an EMBL/GenBank/DDBJ whole genome shotgun (WGS) entry which is preliminary data.</text>
</comment>
<accession>A0ABM9CMY1</accession>
<proteinExistence type="predicted"/>
<dbReference type="Pfam" id="PF09844">
    <property type="entry name" value="DUF2071"/>
    <property type="match status" value="1"/>
</dbReference>
<dbReference type="InterPro" id="IPR023375">
    <property type="entry name" value="ADC_dom_sf"/>
</dbReference>
<evidence type="ECO:0008006" key="3">
    <source>
        <dbReference type="Google" id="ProtNLM"/>
    </source>
</evidence>
<protein>
    <recommendedName>
        <fullName evidence="3">DUF2071 domain-containing protein</fullName>
    </recommendedName>
</protein>
<evidence type="ECO:0000313" key="1">
    <source>
        <dbReference type="EMBL" id="CAH1217000.1"/>
    </source>
</evidence>